<keyword evidence="4" id="KW-1185">Reference proteome</keyword>
<feature type="chain" id="PRO_5037024085" evidence="1">
    <location>
        <begin position="23"/>
        <end position="170"/>
    </location>
</feature>
<organism evidence="3 4">
    <name type="scientific">Pelagicoccus enzymogenes</name>
    <dbReference type="NCBI Taxonomy" id="2773457"/>
    <lineage>
        <taxon>Bacteria</taxon>
        <taxon>Pseudomonadati</taxon>
        <taxon>Verrucomicrobiota</taxon>
        <taxon>Opitutia</taxon>
        <taxon>Puniceicoccales</taxon>
        <taxon>Pelagicoccaceae</taxon>
        <taxon>Pelagicoccus</taxon>
    </lineage>
</organism>
<comment type="caution">
    <text evidence="3">The sequence shown here is derived from an EMBL/GenBank/DDBJ whole genome shotgun (WGS) entry which is preliminary data.</text>
</comment>
<evidence type="ECO:0000256" key="1">
    <source>
        <dbReference type="SAM" id="SignalP"/>
    </source>
</evidence>
<name>A0A927IJH9_9BACT</name>
<accession>A0A927IJH9</accession>
<dbReference type="RefSeq" id="WP_191618967.1">
    <property type="nucleotide sequence ID" value="NZ_JACYFG010000051.1"/>
</dbReference>
<protein>
    <submittedName>
        <fullName evidence="3">CHRD domain-containing protein</fullName>
    </submittedName>
</protein>
<keyword evidence="1" id="KW-0732">Signal</keyword>
<sequence length="170" mass="17971">MKKYITTLLALAAFTVAQTASALHYTEFYVELDGASEVGSPGDPDGTAWGTLKIDQATNEIVWSFWADNILVPIIGFHIHNAPAGQNGPVVFNFDGMLWGSAIDPVAANILAAPQDYYLNIHTQEYPAGAVRGQVANAVPDTSAAAVGGLAIGLCMIAARRLRKKEAEAA</sequence>
<feature type="domain" description="CHRD" evidence="2">
    <location>
        <begin position="26"/>
        <end position="137"/>
    </location>
</feature>
<dbReference type="AlphaFoldDB" id="A0A927IJH9"/>
<gene>
    <name evidence="3" type="ORF">IEN85_20480</name>
</gene>
<feature type="signal peptide" evidence="1">
    <location>
        <begin position="1"/>
        <end position="22"/>
    </location>
</feature>
<dbReference type="InterPro" id="IPR010895">
    <property type="entry name" value="CHRD"/>
</dbReference>
<reference evidence="3" key="1">
    <citation type="submission" date="2020-09" db="EMBL/GenBank/DDBJ databases">
        <title>Pelagicoccus enzymogenes sp. nov. with an EPS production, isolated from marine sediment.</title>
        <authorList>
            <person name="Feng X."/>
        </authorList>
    </citation>
    <scope>NUCLEOTIDE SEQUENCE</scope>
    <source>
        <strain evidence="3">NFK12</strain>
    </source>
</reference>
<proteinExistence type="predicted"/>
<dbReference type="SMART" id="SM00754">
    <property type="entry name" value="CHRD"/>
    <property type="match status" value="1"/>
</dbReference>
<dbReference type="Pfam" id="PF07452">
    <property type="entry name" value="CHRD"/>
    <property type="match status" value="1"/>
</dbReference>
<evidence type="ECO:0000313" key="3">
    <source>
        <dbReference type="EMBL" id="MBD5781889.1"/>
    </source>
</evidence>
<evidence type="ECO:0000259" key="2">
    <source>
        <dbReference type="SMART" id="SM00754"/>
    </source>
</evidence>
<evidence type="ECO:0000313" key="4">
    <source>
        <dbReference type="Proteomes" id="UP000622317"/>
    </source>
</evidence>
<dbReference type="Proteomes" id="UP000622317">
    <property type="component" value="Unassembled WGS sequence"/>
</dbReference>
<dbReference type="EMBL" id="JACYFG010000051">
    <property type="protein sequence ID" value="MBD5781889.1"/>
    <property type="molecule type" value="Genomic_DNA"/>
</dbReference>